<dbReference type="AlphaFoldDB" id="A0A6J5YHK2"/>
<dbReference type="EMBL" id="CAEMXZ010000117">
    <property type="protein sequence ID" value="CAB4324216.1"/>
    <property type="molecule type" value="Genomic_DNA"/>
</dbReference>
<dbReference type="EMBL" id="CAFBNC010000132">
    <property type="protein sequence ID" value="CAB4951862.1"/>
    <property type="molecule type" value="Genomic_DNA"/>
</dbReference>
<evidence type="ECO:0000313" key="2">
    <source>
        <dbReference type="EMBL" id="CAB4951862.1"/>
    </source>
</evidence>
<reference evidence="1" key="1">
    <citation type="submission" date="2020-05" db="EMBL/GenBank/DDBJ databases">
        <authorList>
            <person name="Chiriac C."/>
            <person name="Salcher M."/>
            <person name="Ghai R."/>
            <person name="Kavagutti S V."/>
        </authorList>
    </citation>
    <scope>NUCLEOTIDE SEQUENCE</scope>
</reference>
<proteinExistence type="predicted"/>
<name>A0A6J5YHK2_9ZZZZ</name>
<organism evidence="1">
    <name type="scientific">freshwater metagenome</name>
    <dbReference type="NCBI Taxonomy" id="449393"/>
    <lineage>
        <taxon>unclassified sequences</taxon>
        <taxon>metagenomes</taxon>
        <taxon>ecological metagenomes</taxon>
    </lineage>
</organism>
<accession>A0A6J5YHK2</accession>
<protein>
    <submittedName>
        <fullName evidence="1">Unannotated protein</fullName>
    </submittedName>
</protein>
<sequence>MTVAVWETPLVRPVNCELVVAALTERQVALRHTVYPVITEPPEAAEPLQPTVTVVFPTVITTGVGAEGAVIGVIELVPAIEFPAALTATTDGEYAVLETPVKVAVIADAPRL</sequence>
<evidence type="ECO:0000313" key="1">
    <source>
        <dbReference type="EMBL" id="CAB4324216.1"/>
    </source>
</evidence>
<gene>
    <name evidence="1" type="ORF">UFOPK1392_01981</name>
    <name evidence="2" type="ORF">UFOPK3733_01927</name>
</gene>